<dbReference type="AlphaFoldDB" id="A0A3M2R9F9"/>
<accession>A0A3M2R9F9</accession>
<organism evidence="1 2">
    <name type="scientific">Marinobacter litoralis</name>
    <dbReference type="NCBI Taxonomy" id="187981"/>
    <lineage>
        <taxon>Bacteria</taxon>
        <taxon>Pseudomonadati</taxon>
        <taxon>Pseudomonadota</taxon>
        <taxon>Gammaproteobacteria</taxon>
        <taxon>Pseudomonadales</taxon>
        <taxon>Marinobacteraceae</taxon>
        <taxon>Marinobacter</taxon>
    </lineage>
</organism>
<proteinExistence type="predicted"/>
<gene>
    <name evidence="1" type="ORF">DOQ08_02714</name>
</gene>
<reference evidence="1 2" key="1">
    <citation type="submission" date="2018-08" db="EMBL/GenBank/DDBJ databases">
        <title>Whole Genome Sequence of the Moderate Halophilic Marine Bacterium Marinobacter litoralis Sw-45.</title>
        <authorList>
            <person name="Musa H."/>
        </authorList>
    </citation>
    <scope>NUCLEOTIDE SEQUENCE [LARGE SCALE GENOMIC DNA]</scope>
    <source>
        <strain evidence="1 2">Sw-45</strain>
    </source>
</reference>
<dbReference type="EMBL" id="QMDL01000004">
    <property type="protein sequence ID" value="RMJ01928.1"/>
    <property type="molecule type" value="Genomic_DNA"/>
</dbReference>
<protein>
    <submittedName>
        <fullName evidence="1">Uncharacterized protein</fullName>
    </submittedName>
</protein>
<name>A0A3M2R9F9_9GAMM</name>
<sequence length="70" mass="7928">MLGQRADGEAVLEPEWIPALGYQRSIHDTFISVVVLNQSSADMSKEFGQRHARRLGTKTNIKQEIYVLKV</sequence>
<keyword evidence="2" id="KW-1185">Reference proteome</keyword>
<dbReference type="Proteomes" id="UP000265903">
    <property type="component" value="Unassembled WGS sequence"/>
</dbReference>
<comment type="caution">
    <text evidence="1">The sequence shown here is derived from an EMBL/GenBank/DDBJ whole genome shotgun (WGS) entry which is preliminary data.</text>
</comment>
<evidence type="ECO:0000313" key="2">
    <source>
        <dbReference type="Proteomes" id="UP000265903"/>
    </source>
</evidence>
<evidence type="ECO:0000313" key="1">
    <source>
        <dbReference type="EMBL" id="RMJ01928.1"/>
    </source>
</evidence>